<comment type="catalytic activity">
    <reaction evidence="4">
        <text>dTTP + H2O = dTMP + diphosphate + H(+)</text>
        <dbReference type="Rhea" id="RHEA:28534"/>
        <dbReference type="ChEBI" id="CHEBI:15377"/>
        <dbReference type="ChEBI" id="CHEBI:15378"/>
        <dbReference type="ChEBI" id="CHEBI:33019"/>
        <dbReference type="ChEBI" id="CHEBI:37568"/>
        <dbReference type="ChEBI" id="CHEBI:63528"/>
        <dbReference type="EC" id="3.6.1.9"/>
    </reaction>
</comment>
<dbReference type="HAMAP" id="MF_00528">
    <property type="entry name" value="Maf"/>
    <property type="match status" value="1"/>
</dbReference>
<feature type="site" description="Important for substrate specificity" evidence="4">
    <location>
        <position position="14"/>
    </location>
</feature>
<organism evidence="5">
    <name type="scientific">Schlesneria paludicola</name>
    <dbReference type="NCBI Taxonomy" id="360056"/>
    <lineage>
        <taxon>Bacteria</taxon>
        <taxon>Pseudomonadati</taxon>
        <taxon>Planctomycetota</taxon>
        <taxon>Planctomycetia</taxon>
        <taxon>Planctomycetales</taxon>
        <taxon>Planctomycetaceae</taxon>
        <taxon>Schlesneria</taxon>
    </lineage>
</organism>
<feature type="site" description="Important for substrate specificity" evidence="4">
    <location>
        <position position="83"/>
    </location>
</feature>
<protein>
    <recommendedName>
        <fullName evidence="4">dTTP/UTP pyrophosphatase</fullName>
        <shortName evidence="4">dTTPase/UTPase</shortName>
        <ecNumber evidence="4">3.6.1.9</ecNumber>
    </recommendedName>
    <alternativeName>
        <fullName evidence="4">Nucleoside triphosphate pyrophosphatase</fullName>
    </alternativeName>
    <alternativeName>
        <fullName evidence="4">Nucleotide pyrophosphatase</fullName>
        <shortName evidence="4">Nucleotide PPase</shortName>
    </alternativeName>
</protein>
<dbReference type="InterPro" id="IPR003697">
    <property type="entry name" value="Maf-like"/>
</dbReference>
<dbReference type="InterPro" id="IPR029001">
    <property type="entry name" value="ITPase-like_fam"/>
</dbReference>
<dbReference type="GO" id="GO:0047429">
    <property type="term" value="F:nucleoside triphosphate diphosphatase activity"/>
    <property type="evidence" value="ECO:0007669"/>
    <property type="project" value="UniProtKB-EC"/>
</dbReference>
<sequence length="243" mass="26021">MTPTRYILGSRSPRRRELLARLVPVTSIEVVPPARAEEPGFDGLSDWPSIRAHLQEIARHKAEQVRQQIGRETAAATIITADTTIVCGSGANLPGDSLDPAGVLQPPLLVLGQPPERDDWTDVVRGWFHTHYAGRTHMAATAVCVVSREGTVSERVVTTAVTIRHDVDRWLEWYLGTGEPRGKAGGYALQGAGSVFVTQVTGSLSNVVGLPLEALAEMLGISSPPHAIPFQSPVNTSVAGPVM</sequence>
<accession>A0A7C2PBF4</accession>
<dbReference type="PANTHER" id="PTHR43213">
    <property type="entry name" value="BIFUNCTIONAL DTTP/UTP PYROPHOSPHATASE/METHYLTRANSFERASE PROTEIN-RELATED"/>
    <property type="match status" value="1"/>
</dbReference>
<evidence type="ECO:0000313" key="5">
    <source>
        <dbReference type="EMBL" id="HEN16276.1"/>
    </source>
</evidence>
<comment type="catalytic activity">
    <reaction evidence="4">
        <text>UTP + H2O = UMP + diphosphate + H(+)</text>
        <dbReference type="Rhea" id="RHEA:29395"/>
        <dbReference type="ChEBI" id="CHEBI:15377"/>
        <dbReference type="ChEBI" id="CHEBI:15378"/>
        <dbReference type="ChEBI" id="CHEBI:33019"/>
        <dbReference type="ChEBI" id="CHEBI:46398"/>
        <dbReference type="ChEBI" id="CHEBI:57865"/>
        <dbReference type="EC" id="3.6.1.9"/>
    </reaction>
</comment>
<dbReference type="PIRSF" id="PIRSF006305">
    <property type="entry name" value="Maf"/>
    <property type="match status" value="1"/>
</dbReference>
<dbReference type="SUPFAM" id="SSF52972">
    <property type="entry name" value="ITPase-like"/>
    <property type="match status" value="1"/>
</dbReference>
<comment type="caution">
    <text evidence="5">The sequence shown here is derived from an EMBL/GenBank/DDBJ whole genome shotgun (WGS) entry which is preliminary data.</text>
</comment>
<keyword evidence="2 4" id="KW-0378">Hydrolase</keyword>
<gene>
    <name evidence="5" type="ORF">ENQ76_12510</name>
</gene>
<dbReference type="EMBL" id="DSOK01000344">
    <property type="protein sequence ID" value="HEN16276.1"/>
    <property type="molecule type" value="Genomic_DNA"/>
</dbReference>
<evidence type="ECO:0000256" key="2">
    <source>
        <dbReference type="ARBA" id="ARBA00022801"/>
    </source>
</evidence>
<evidence type="ECO:0000256" key="4">
    <source>
        <dbReference type="HAMAP-Rule" id="MF_00528"/>
    </source>
</evidence>
<dbReference type="AlphaFoldDB" id="A0A7C2PBF4"/>
<comment type="function">
    <text evidence="4">Nucleoside triphosphate pyrophosphatase that hydrolyzes dTTP and UTP. May have a dual role in cell division arrest and in preventing the incorporation of modified nucleotides into cellular nucleic acids.</text>
</comment>
<comment type="cofactor">
    <cofactor evidence="1 4">
        <name>a divalent metal cation</name>
        <dbReference type="ChEBI" id="CHEBI:60240"/>
    </cofactor>
</comment>
<proteinExistence type="inferred from homology"/>
<dbReference type="Pfam" id="PF02545">
    <property type="entry name" value="Maf"/>
    <property type="match status" value="1"/>
</dbReference>
<keyword evidence="4" id="KW-0963">Cytoplasm</keyword>
<dbReference type="EC" id="3.6.1.9" evidence="4"/>
<dbReference type="GO" id="GO:0009117">
    <property type="term" value="P:nucleotide metabolic process"/>
    <property type="evidence" value="ECO:0007669"/>
    <property type="project" value="UniProtKB-KW"/>
</dbReference>
<comment type="caution">
    <text evidence="4">Lacks conserved residue(s) required for the propagation of feature annotation.</text>
</comment>
<evidence type="ECO:0000256" key="1">
    <source>
        <dbReference type="ARBA" id="ARBA00001968"/>
    </source>
</evidence>
<dbReference type="GO" id="GO:0005737">
    <property type="term" value="C:cytoplasm"/>
    <property type="evidence" value="ECO:0007669"/>
    <property type="project" value="UniProtKB-SubCell"/>
</dbReference>
<dbReference type="PANTHER" id="PTHR43213:SF5">
    <property type="entry name" value="BIFUNCTIONAL DTTP_UTP PYROPHOSPHATASE_METHYLTRANSFERASE PROTEIN-RELATED"/>
    <property type="match status" value="1"/>
</dbReference>
<evidence type="ECO:0000256" key="3">
    <source>
        <dbReference type="ARBA" id="ARBA00023080"/>
    </source>
</evidence>
<feature type="active site" description="Proton acceptor" evidence="4">
    <location>
        <position position="82"/>
    </location>
</feature>
<feature type="site" description="Important for substrate specificity" evidence="4">
    <location>
        <position position="190"/>
    </location>
</feature>
<reference evidence="5" key="1">
    <citation type="journal article" date="2020" name="mSystems">
        <title>Genome- and Community-Level Interaction Insights into Carbon Utilization and Element Cycling Functions of Hydrothermarchaeota in Hydrothermal Sediment.</title>
        <authorList>
            <person name="Zhou Z."/>
            <person name="Liu Y."/>
            <person name="Xu W."/>
            <person name="Pan J."/>
            <person name="Luo Z.H."/>
            <person name="Li M."/>
        </authorList>
    </citation>
    <scope>NUCLEOTIDE SEQUENCE [LARGE SCALE GENOMIC DNA]</scope>
    <source>
        <strain evidence="5">SpSt-339</strain>
    </source>
</reference>
<dbReference type="Gene3D" id="3.90.950.10">
    <property type="match status" value="1"/>
</dbReference>
<comment type="similarity">
    <text evidence="4">Belongs to the Maf family. YhdE subfamily.</text>
</comment>
<name>A0A7C2PBF4_9PLAN</name>
<keyword evidence="3 4" id="KW-0546">Nucleotide metabolism</keyword>
<comment type="subcellular location">
    <subcellularLocation>
        <location evidence="4">Cytoplasm</location>
    </subcellularLocation>
</comment>